<dbReference type="EMBL" id="JBHZOL010000086">
    <property type="protein sequence ID" value="MFE4107375.1"/>
    <property type="molecule type" value="Genomic_DNA"/>
</dbReference>
<dbReference type="SUPFAM" id="SSF81296">
    <property type="entry name" value="E set domains"/>
    <property type="match status" value="1"/>
</dbReference>
<dbReference type="Pfam" id="PF02806">
    <property type="entry name" value="Alpha-amylase_C"/>
    <property type="match status" value="1"/>
</dbReference>
<keyword evidence="3" id="KW-0378">Hydrolase</keyword>
<dbReference type="SMART" id="SM00642">
    <property type="entry name" value="Aamy"/>
    <property type="match status" value="1"/>
</dbReference>
<dbReference type="InterPro" id="IPR013780">
    <property type="entry name" value="Glyco_hydro_b"/>
</dbReference>
<keyword evidence="4" id="KW-1185">Reference proteome</keyword>
<comment type="similarity">
    <text evidence="1">Belongs to the glycosyl hydrolase 13 family.</text>
</comment>
<dbReference type="InterPro" id="IPR006047">
    <property type="entry name" value="GH13_cat_dom"/>
</dbReference>
<dbReference type="Gene3D" id="3.20.20.80">
    <property type="entry name" value="Glycosidases"/>
    <property type="match status" value="1"/>
</dbReference>
<dbReference type="SUPFAM" id="SSF51011">
    <property type="entry name" value="Glycosyl hydrolase domain"/>
    <property type="match status" value="1"/>
</dbReference>
<dbReference type="InterPro" id="IPR014756">
    <property type="entry name" value="Ig_E-set"/>
</dbReference>
<dbReference type="RefSeq" id="WP_377966026.1">
    <property type="nucleotide sequence ID" value="NZ_JBHZOL010000086.1"/>
</dbReference>
<reference evidence="3 4" key="1">
    <citation type="submission" date="2024-10" db="EMBL/GenBank/DDBJ databases">
        <authorList>
            <person name="Ratan Roy A."/>
            <person name="Morales Sandoval P.H."/>
            <person name="De Los Santos Villalobos S."/>
            <person name="Chakraborty S."/>
            <person name="Mukherjee J."/>
        </authorList>
    </citation>
    <scope>NUCLEOTIDE SEQUENCE [LARGE SCALE GENOMIC DNA]</scope>
    <source>
        <strain evidence="3 4">S1</strain>
    </source>
</reference>
<evidence type="ECO:0000313" key="4">
    <source>
        <dbReference type="Proteomes" id="UP001600165"/>
    </source>
</evidence>
<comment type="caution">
    <text evidence="3">The sequence shown here is derived from an EMBL/GenBank/DDBJ whole genome shotgun (WGS) entry which is preliminary data.</text>
</comment>
<dbReference type="Proteomes" id="UP001600165">
    <property type="component" value="Unassembled WGS sequence"/>
</dbReference>
<name>A0ABW6IGP4_9CYAN</name>
<dbReference type="PANTHER" id="PTHR43002">
    <property type="entry name" value="GLYCOGEN DEBRANCHING ENZYME"/>
    <property type="match status" value="1"/>
</dbReference>
<dbReference type="InterPro" id="IPR013783">
    <property type="entry name" value="Ig-like_fold"/>
</dbReference>
<dbReference type="InterPro" id="IPR037439">
    <property type="entry name" value="Branching_enzy"/>
</dbReference>
<dbReference type="CDD" id="cd02859">
    <property type="entry name" value="E_set_AMPKbeta_like_N"/>
    <property type="match status" value="1"/>
</dbReference>
<dbReference type="Gene3D" id="2.60.40.1180">
    <property type="entry name" value="Golgi alpha-mannosidase II"/>
    <property type="match status" value="1"/>
</dbReference>
<dbReference type="PIRSF" id="PIRSF000463">
    <property type="entry name" value="GlgB"/>
    <property type="match status" value="1"/>
</dbReference>
<dbReference type="CDD" id="cd11350">
    <property type="entry name" value="AmyAc_4"/>
    <property type="match status" value="1"/>
</dbReference>
<sequence length="550" mass="64332">MANLVEFKLLAPYNKAAMLIGTFSDWEEVPMEKGDDGYFRTQVELADGTYQYKFRLQSKSWFFDADEWITITDPYATDIDDASQNGIVRIKDGKQIVDDYVWQNDDKPLPPDHQLIIYELHVGDFSGGEDDPYPRGCYQHVVEKLDYLSELGINAIELMPVKEYPGDYSWGYNPRYYFAPESSYGSTQGLKKLIDECHGRGIRVLMDGIYNHSDTECPLTQIDHDYWYHHSPKDEEYNWGPEFNYEFYDEKYDRFPARQFAGDVIRFWVQEYHIDGVRYDAARQIENFDFLGWVTAQAEEWSGPKPFYNVAEYVPEKTEVTGLEGPMDGLWHYSFYFTLRDHLCDNQFDLEKLKDVLDCRRQGYAGAVNVVNFLNNHDHDYLMGALGDREILDDAAFKRARLGIALLMTAVGVPMLWMGEEFGEYQHKTIEPKKIDWTLLKNDSNRHLFEYYKGLISLRKQNHALYGENIEFFHENPEGRIFAFTRWNDEGSRVAVVVNFSDNFLADYAFPNFPADGTWHEWTGDYDVEVHDGQLITDLAEFEAKVYVWQ</sequence>
<proteinExistence type="inferred from homology"/>
<accession>A0ABW6IGP4</accession>
<dbReference type="Pfam" id="PF02922">
    <property type="entry name" value="CBM_48"/>
    <property type="match status" value="1"/>
</dbReference>
<protein>
    <submittedName>
        <fullName evidence="3">Alpha-amylase family glycosyl hydrolase</fullName>
    </submittedName>
</protein>
<dbReference type="Gene3D" id="2.60.40.10">
    <property type="entry name" value="Immunoglobulins"/>
    <property type="match status" value="1"/>
</dbReference>
<dbReference type="SUPFAM" id="SSF51445">
    <property type="entry name" value="(Trans)glycosidases"/>
    <property type="match status" value="1"/>
</dbReference>
<dbReference type="Pfam" id="PF00128">
    <property type="entry name" value="Alpha-amylase"/>
    <property type="match status" value="1"/>
</dbReference>
<dbReference type="InterPro" id="IPR004193">
    <property type="entry name" value="Glyco_hydro_13_N"/>
</dbReference>
<evidence type="ECO:0000259" key="2">
    <source>
        <dbReference type="SMART" id="SM00642"/>
    </source>
</evidence>
<gene>
    <name evidence="3" type="ORF">ACFVKH_13870</name>
</gene>
<dbReference type="InterPro" id="IPR017853">
    <property type="entry name" value="GH"/>
</dbReference>
<organism evidence="3 4">
    <name type="scientific">Almyronema epifaneia S1</name>
    <dbReference type="NCBI Taxonomy" id="2991925"/>
    <lineage>
        <taxon>Bacteria</taxon>
        <taxon>Bacillati</taxon>
        <taxon>Cyanobacteriota</taxon>
        <taxon>Cyanophyceae</taxon>
        <taxon>Nodosilineales</taxon>
        <taxon>Nodosilineaceae</taxon>
        <taxon>Almyronema</taxon>
        <taxon>Almyronema epifaneia</taxon>
    </lineage>
</organism>
<evidence type="ECO:0000256" key="1">
    <source>
        <dbReference type="ARBA" id="ARBA00008061"/>
    </source>
</evidence>
<feature type="domain" description="Glycosyl hydrolase family 13 catalytic" evidence="2">
    <location>
        <begin position="114"/>
        <end position="459"/>
    </location>
</feature>
<dbReference type="GO" id="GO:0016787">
    <property type="term" value="F:hydrolase activity"/>
    <property type="evidence" value="ECO:0007669"/>
    <property type="project" value="UniProtKB-KW"/>
</dbReference>
<dbReference type="InterPro" id="IPR006048">
    <property type="entry name" value="A-amylase/branching_C"/>
</dbReference>
<evidence type="ECO:0000313" key="3">
    <source>
        <dbReference type="EMBL" id="MFE4107375.1"/>
    </source>
</evidence>